<sequence>MNDDYKSVNGEGSHEDLIEGHDVYEETIGEEQIIYCDEDFDGDPGTIFQGEEEEEEEKVEPADVPCYVMEGSYFTQESIDAANQDHSVCYFCKEDLKNKRFYVHLFDHHGFTKQQCEVMKQHKRLENHKGNSGVCEPQPPCFYLFVFQKKIKSLHSCVNCGMEFITKTGLNNHLKKDNTPCGRMLANEENGPGANNIVCPVYGCTSRWTTYLELAVHVDCAHRDLVCPSEIFMIRRKTFPDKATFLKWKKAMEKETTSEFFLRTSQKVNFAVRTLLYKCLCSNSRGQTKRACEQCPAFIKCCQRNHGQFEVVACFGHLGHEHPTETPKAIEFRHLANQERSNVRICVVDNRFKVIIFFQYPNRVRIPNQVINRRQHADQYGNSTHSNGMMILMPGEVEEEDEFSQVIVDDDDIVGPSDPKTSVSERQVYMSSSHHYPRSSHY</sequence>
<name>E3N5N2_CAERE</name>
<evidence type="ECO:0000313" key="2">
    <source>
        <dbReference type="EMBL" id="EFO87258.1"/>
    </source>
</evidence>
<dbReference type="eggNOG" id="ENOG502TFHW">
    <property type="taxonomic scope" value="Eukaryota"/>
</dbReference>
<dbReference type="FunCoup" id="E3N5N2">
    <property type="interactions" value="1866"/>
</dbReference>
<evidence type="ECO:0008006" key="4">
    <source>
        <dbReference type="Google" id="ProtNLM"/>
    </source>
</evidence>
<dbReference type="PANTHER" id="PTHR33936:SF23">
    <property type="entry name" value="C2H2-TYPE DOMAIN-CONTAINING PROTEIN"/>
    <property type="match status" value="1"/>
</dbReference>
<evidence type="ECO:0000313" key="3">
    <source>
        <dbReference type="Proteomes" id="UP000008281"/>
    </source>
</evidence>
<gene>
    <name evidence="2" type="ORF">CRE_25755</name>
</gene>
<dbReference type="EMBL" id="DS268533">
    <property type="protein sequence ID" value="EFO87258.1"/>
    <property type="molecule type" value="Genomic_DNA"/>
</dbReference>
<dbReference type="InterPro" id="IPR052797">
    <property type="entry name" value="RegFact_GeneExpr_CellDeath"/>
</dbReference>
<dbReference type="Proteomes" id="UP000008281">
    <property type="component" value="Unassembled WGS sequence"/>
</dbReference>
<dbReference type="AlphaFoldDB" id="E3N5N2"/>
<reference evidence="2" key="1">
    <citation type="submission" date="2007-07" db="EMBL/GenBank/DDBJ databases">
        <title>PCAP assembly of the Caenorhabditis remanei genome.</title>
        <authorList>
            <consortium name="The Caenorhabditis remanei Sequencing Consortium"/>
            <person name="Wilson R.K."/>
        </authorList>
    </citation>
    <scope>NUCLEOTIDE SEQUENCE [LARGE SCALE GENOMIC DNA]</scope>
    <source>
        <strain evidence="2">PB4641</strain>
    </source>
</reference>
<keyword evidence="3" id="KW-1185">Reference proteome</keyword>
<dbReference type="PANTHER" id="PTHR33936">
    <property type="entry name" value="PROTEIN CBG17840"/>
    <property type="match status" value="1"/>
</dbReference>
<feature type="region of interest" description="Disordered" evidence="1">
    <location>
        <begin position="410"/>
        <end position="442"/>
    </location>
</feature>
<proteinExistence type="predicted"/>
<protein>
    <recommendedName>
        <fullName evidence="4">C2H2-type domain-containing protein</fullName>
    </recommendedName>
</protein>
<dbReference type="HOGENOM" id="CLU_060409_0_0_1"/>
<dbReference type="InParanoid" id="E3N5N2"/>
<organism evidence="3">
    <name type="scientific">Caenorhabditis remanei</name>
    <name type="common">Caenorhabditis vulgaris</name>
    <dbReference type="NCBI Taxonomy" id="31234"/>
    <lineage>
        <taxon>Eukaryota</taxon>
        <taxon>Metazoa</taxon>
        <taxon>Ecdysozoa</taxon>
        <taxon>Nematoda</taxon>
        <taxon>Chromadorea</taxon>
        <taxon>Rhabditida</taxon>
        <taxon>Rhabditina</taxon>
        <taxon>Rhabditomorpha</taxon>
        <taxon>Rhabditoidea</taxon>
        <taxon>Rhabditidae</taxon>
        <taxon>Peloderinae</taxon>
        <taxon>Caenorhabditis</taxon>
    </lineage>
</organism>
<evidence type="ECO:0000256" key="1">
    <source>
        <dbReference type="SAM" id="MobiDB-lite"/>
    </source>
</evidence>
<accession>E3N5N2</accession>
<dbReference type="OrthoDB" id="5845900at2759"/>